<dbReference type="InterPro" id="IPR040256">
    <property type="entry name" value="At4g02000-like"/>
</dbReference>
<dbReference type="InterPro" id="IPR025558">
    <property type="entry name" value="DUF4283"/>
</dbReference>
<dbReference type="Proteomes" id="UP001552299">
    <property type="component" value="Unassembled WGS sequence"/>
</dbReference>
<comment type="caution">
    <text evidence="2">The sequence shown here is derived from an EMBL/GenBank/DDBJ whole genome shotgun (WGS) entry which is preliminary data.</text>
</comment>
<gene>
    <name evidence="2" type="ORF">M5K25_009031</name>
</gene>
<dbReference type="Pfam" id="PF14111">
    <property type="entry name" value="DUF4283"/>
    <property type="match status" value="1"/>
</dbReference>
<dbReference type="PANTHER" id="PTHR31286:SF180">
    <property type="entry name" value="OS10G0362600 PROTEIN"/>
    <property type="match status" value="1"/>
</dbReference>
<dbReference type="AlphaFoldDB" id="A0ABD0V590"/>
<evidence type="ECO:0000259" key="1">
    <source>
        <dbReference type="Pfam" id="PF14111"/>
    </source>
</evidence>
<name>A0ABD0V590_DENTH</name>
<dbReference type="PANTHER" id="PTHR31286">
    <property type="entry name" value="GLYCINE-RICH CELL WALL STRUCTURAL PROTEIN 1.8-LIKE"/>
    <property type="match status" value="1"/>
</dbReference>
<feature type="domain" description="DUF4283" evidence="1">
    <location>
        <begin position="232"/>
        <end position="310"/>
    </location>
</feature>
<accession>A0ABD0V590</accession>
<organism evidence="2 3">
    <name type="scientific">Dendrobium thyrsiflorum</name>
    <name type="common">Pinecone-like raceme dendrobium</name>
    <name type="synonym">Orchid</name>
    <dbReference type="NCBI Taxonomy" id="117978"/>
    <lineage>
        <taxon>Eukaryota</taxon>
        <taxon>Viridiplantae</taxon>
        <taxon>Streptophyta</taxon>
        <taxon>Embryophyta</taxon>
        <taxon>Tracheophyta</taxon>
        <taxon>Spermatophyta</taxon>
        <taxon>Magnoliopsida</taxon>
        <taxon>Liliopsida</taxon>
        <taxon>Asparagales</taxon>
        <taxon>Orchidaceae</taxon>
        <taxon>Epidendroideae</taxon>
        <taxon>Malaxideae</taxon>
        <taxon>Dendrobiinae</taxon>
        <taxon>Dendrobium</taxon>
    </lineage>
</organism>
<sequence>MVMSAVTVWLYGFPLYTSDSTFQLLFPSSFTAPPYWRPYRGCRLSFSPFPIDGRAIFPRPVFGQLPFRSASPCQDLVDCDLWNGHAYPPFYQQDLSYQAPPPSPLYTAGVLFFAPSVAFSGMDEFEQLEPFSPEFSPLFPCDNSLQAGFRLAPPSGSPRTGTKGMTNIPSGDSLSDAVSVMGPPFSVKFNLDSPFGIQQFTPLRFSPPESYFCNVSNTFYPSLTAQANNRTRLDMAVIIHVLSSTTPMDFITSSLRRQWYSFGPLDIIPFERRSLLGLFASSQARDAVLQRSPWFVNDRLVGLDRWSPSFTGIYSILWLRLPSLPFQLWDKKHIAMFASVIGEPLWLDNSTLDWGTASFARVAVRVEIIRPLRTGIWVEGPFGRFYQHFMLEGLSVFCPHCLSVDHPPTSCLNAPLDPDCTHCGGDFVPFGTS</sequence>
<evidence type="ECO:0000313" key="3">
    <source>
        <dbReference type="Proteomes" id="UP001552299"/>
    </source>
</evidence>
<evidence type="ECO:0000313" key="2">
    <source>
        <dbReference type="EMBL" id="KAL0919940.1"/>
    </source>
</evidence>
<reference evidence="2 3" key="1">
    <citation type="journal article" date="2024" name="Plant Biotechnol. J.">
        <title>Dendrobium thyrsiflorum genome and its molecular insights into genes involved in important horticultural traits.</title>
        <authorList>
            <person name="Chen B."/>
            <person name="Wang J.Y."/>
            <person name="Zheng P.J."/>
            <person name="Li K.L."/>
            <person name="Liang Y.M."/>
            <person name="Chen X.F."/>
            <person name="Zhang C."/>
            <person name="Zhao X."/>
            <person name="He X."/>
            <person name="Zhang G.Q."/>
            <person name="Liu Z.J."/>
            <person name="Xu Q."/>
        </authorList>
    </citation>
    <scope>NUCLEOTIDE SEQUENCE [LARGE SCALE GENOMIC DNA]</scope>
    <source>
        <strain evidence="2">GZMU011</strain>
    </source>
</reference>
<dbReference type="EMBL" id="JANQDX010000008">
    <property type="protein sequence ID" value="KAL0919940.1"/>
    <property type="molecule type" value="Genomic_DNA"/>
</dbReference>
<keyword evidence="3" id="KW-1185">Reference proteome</keyword>
<protein>
    <recommendedName>
        <fullName evidence="1">DUF4283 domain-containing protein</fullName>
    </recommendedName>
</protein>
<proteinExistence type="predicted"/>